<dbReference type="PANTHER" id="PTHR12042">
    <property type="entry name" value="LACTOSYLCERAMIDE 4-ALPHA-GALACTOSYLTRANSFERASE ALPHA- 1,4-GALACTOSYLTRANSFERASE"/>
    <property type="match status" value="1"/>
</dbReference>
<gene>
    <name evidence="4" type="primary">A4galt</name>
    <name evidence="4" type="ORF">EVAR_23606_1</name>
</gene>
<dbReference type="InterPro" id="IPR007652">
    <property type="entry name" value="A1-4-GlycosylTfrase_dom"/>
</dbReference>
<protein>
    <submittedName>
        <fullName evidence="4">Lactosylceramide 4-alpha-galactosyltransferase</fullName>
    </submittedName>
</protein>
<evidence type="ECO:0000256" key="2">
    <source>
        <dbReference type="ARBA" id="ARBA00022679"/>
    </source>
</evidence>
<dbReference type="EMBL" id="BGZK01000686">
    <property type="protein sequence ID" value="GBP56166.1"/>
    <property type="molecule type" value="Genomic_DNA"/>
</dbReference>
<reference evidence="4 5" key="1">
    <citation type="journal article" date="2019" name="Commun. Biol.">
        <title>The bagworm genome reveals a unique fibroin gene that provides high tensile strength.</title>
        <authorList>
            <person name="Kono N."/>
            <person name="Nakamura H."/>
            <person name="Ohtoshi R."/>
            <person name="Tomita M."/>
            <person name="Numata K."/>
            <person name="Arakawa K."/>
        </authorList>
    </citation>
    <scope>NUCLEOTIDE SEQUENCE [LARGE SCALE GENOMIC DNA]</scope>
</reference>
<dbReference type="STRING" id="151549.A0A4C1WX98"/>
<dbReference type="OrthoDB" id="409543at2759"/>
<sequence length="123" mass="14424">MERKRVTYAQRELARNFRGDIWAHNGPGVITRVLQERCNVSTSKMSAEYCDGFEVYGPKLLLPVRWQDWKVYFEPGELDSPETILHHIWNRISSHRTVPADSPYAKLAREFCPTTYNAYKDVF</sequence>
<proteinExistence type="inferred from homology"/>
<evidence type="ECO:0000256" key="1">
    <source>
        <dbReference type="ARBA" id="ARBA00009003"/>
    </source>
</evidence>
<comment type="caution">
    <text evidence="4">The sequence shown here is derived from an EMBL/GenBank/DDBJ whole genome shotgun (WGS) entry which is preliminary data.</text>
</comment>
<keyword evidence="5" id="KW-1185">Reference proteome</keyword>
<dbReference type="InterPro" id="IPR051981">
    <property type="entry name" value="Glycosyltransf_32"/>
</dbReference>
<comment type="similarity">
    <text evidence="1">Belongs to the glycosyltransferase 32 family.</text>
</comment>
<dbReference type="GO" id="GO:0016020">
    <property type="term" value="C:membrane"/>
    <property type="evidence" value="ECO:0007669"/>
    <property type="project" value="GOC"/>
</dbReference>
<name>A0A4C1WX98_EUMVA</name>
<evidence type="ECO:0000313" key="4">
    <source>
        <dbReference type="EMBL" id="GBP56166.1"/>
    </source>
</evidence>
<dbReference type="Proteomes" id="UP000299102">
    <property type="component" value="Unassembled WGS sequence"/>
</dbReference>
<dbReference type="InterPro" id="IPR029044">
    <property type="entry name" value="Nucleotide-diphossugar_trans"/>
</dbReference>
<dbReference type="GO" id="GO:0035248">
    <property type="term" value="F:alpha-1,4-N-acetylgalactosaminyltransferase activity"/>
    <property type="evidence" value="ECO:0007669"/>
    <property type="project" value="TreeGrafter"/>
</dbReference>
<dbReference type="Pfam" id="PF04572">
    <property type="entry name" value="Gb3_synth"/>
    <property type="match status" value="1"/>
</dbReference>
<dbReference type="PANTHER" id="PTHR12042:SF21">
    <property type="entry name" value="ALPHA1,4-GALACTOSYLTRANSFERASE 1-RELATED"/>
    <property type="match status" value="1"/>
</dbReference>
<dbReference type="GO" id="GO:0006688">
    <property type="term" value="P:glycosphingolipid biosynthetic process"/>
    <property type="evidence" value="ECO:0007669"/>
    <property type="project" value="TreeGrafter"/>
</dbReference>
<feature type="domain" description="Alpha 1,4-glycosyltransferase" evidence="3">
    <location>
        <begin position="11"/>
        <end position="118"/>
    </location>
</feature>
<keyword evidence="2 4" id="KW-0808">Transferase</keyword>
<evidence type="ECO:0000313" key="5">
    <source>
        <dbReference type="Proteomes" id="UP000299102"/>
    </source>
</evidence>
<evidence type="ECO:0000259" key="3">
    <source>
        <dbReference type="Pfam" id="PF04572"/>
    </source>
</evidence>
<organism evidence="4 5">
    <name type="scientific">Eumeta variegata</name>
    <name type="common">Bagworm moth</name>
    <name type="synonym">Eumeta japonica</name>
    <dbReference type="NCBI Taxonomy" id="151549"/>
    <lineage>
        <taxon>Eukaryota</taxon>
        <taxon>Metazoa</taxon>
        <taxon>Ecdysozoa</taxon>
        <taxon>Arthropoda</taxon>
        <taxon>Hexapoda</taxon>
        <taxon>Insecta</taxon>
        <taxon>Pterygota</taxon>
        <taxon>Neoptera</taxon>
        <taxon>Endopterygota</taxon>
        <taxon>Lepidoptera</taxon>
        <taxon>Glossata</taxon>
        <taxon>Ditrysia</taxon>
        <taxon>Tineoidea</taxon>
        <taxon>Psychidae</taxon>
        <taxon>Oiketicinae</taxon>
        <taxon>Eumeta</taxon>
    </lineage>
</organism>
<dbReference type="SUPFAM" id="SSF53448">
    <property type="entry name" value="Nucleotide-diphospho-sugar transferases"/>
    <property type="match status" value="1"/>
</dbReference>
<accession>A0A4C1WX98</accession>
<keyword evidence="4" id="KW-0328">Glycosyltransferase</keyword>
<dbReference type="AlphaFoldDB" id="A0A4C1WX98"/>